<accession>A0A9D2PEC4</accession>
<evidence type="ECO:0000313" key="2">
    <source>
        <dbReference type="Proteomes" id="UP000823904"/>
    </source>
</evidence>
<name>A0A9D2PEC4_9FIRM</name>
<organism evidence="1 2">
    <name type="scientific">Candidatus Anaerostipes avistercoris</name>
    <dbReference type="NCBI Taxonomy" id="2838462"/>
    <lineage>
        <taxon>Bacteria</taxon>
        <taxon>Bacillati</taxon>
        <taxon>Bacillota</taxon>
        <taxon>Clostridia</taxon>
        <taxon>Lachnospirales</taxon>
        <taxon>Lachnospiraceae</taxon>
        <taxon>Anaerostipes</taxon>
    </lineage>
</organism>
<evidence type="ECO:0000313" key="1">
    <source>
        <dbReference type="EMBL" id="HJC49112.1"/>
    </source>
</evidence>
<reference evidence="1" key="1">
    <citation type="journal article" date="2021" name="PeerJ">
        <title>Extensive microbial diversity within the chicken gut microbiome revealed by metagenomics and culture.</title>
        <authorList>
            <person name="Gilroy R."/>
            <person name="Ravi A."/>
            <person name="Getino M."/>
            <person name="Pursley I."/>
            <person name="Horton D.L."/>
            <person name="Alikhan N.F."/>
            <person name="Baker D."/>
            <person name="Gharbi K."/>
            <person name="Hall N."/>
            <person name="Watson M."/>
            <person name="Adriaenssens E.M."/>
            <person name="Foster-Nyarko E."/>
            <person name="Jarju S."/>
            <person name="Secka A."/>
            <person name="Antonio M."/>
            <person name="Oren A."/>
            <person name="Chaudhuri R.R."/>
            <person name="La Ragione R."/>
            <person name="Hildebrand F."/>
            <person name="Pallen M.J."/>
        </authorList>
    </citation>
    <scope>NUCLEOTIDE SEQUENCE</scope>
    <source>
        <strain evidence="1">ChiSjej3B21-8574</strain>
    </source>
</reference>
<dbReference type="AlphaFoldDB" id="A0A9D2PEC4"/>
<protein>
    <submittedName>
        <fullName evidence="1">Uncharacterized protein</fullName>
    </submittedName>
</protein>
<proteinExistence type="predicted"/>
<reference evidence="1" key="2">
    <citation type="submission" date="2021-04" db="EMBL/GenBank/DDBJ databases">
        <authorList>
            <person name="Gilroy R."/>
        </authorList>
    </citation>
    <scope>NUCLEOTIDE SEQUENCE</scope>
    <source>
        <strain evidence="1">ChiSjej3B21-8574</strain>
    </source>
</reference>
<sequence length="100" mass="11601">MRYDTPVYFQKITPGEYYPKTGNYGDDIAEEALRYASVMNTGEEQLKLVYDGPKQGSLTIQIQNHYTEPFDRIRVGEKVYSVDSSRKLRTKHTFIVSEVQ</sequence>
<dbReference type="EMBL" id="DWWD01000005">
    <property type="protein sequence ID" value="HJC49112.1"/>
    <property type="molecule type" value="Genomic_DNA"/>
</dbReference>
<dbReference type="Proteomes" id="UP000823904">
    <property type="component" value="Unassembled WGS sequence"/>
</dbReference>
<comment type="caution">
    <text evidence="1">The sequence shown here is derived from an EMBL/GenBank/DDBJ whole genome shotgun (WGS) entry which is preliminary data.</text>
</comment>
<gene>
    <name evidence="1" type="ORF">H9754_00795</name>
</gene>